<dbReference type="InterPro" id="IPR000045">
    <property type="entry name" value="Prepilin_IV_endopep_pep"/>
</dbReference>
<keyword evidence="1" id="KW-0812">Transmembrane</keyword>
<feature type="transmembrane region" description="Helical" evidence="1">
    <location>
        <begin position="109"/>
        <end position="129"/>
    </location>
</feature>
<dbReference type="Pfam" id="PF01478">
    <property type="entry name" value="Peptidase_A24"/>
    <property type="match status" value="1"/>
</dbReference>
<dbReference type="GO" id="GO:0016020">
    <property type="term" value="C:membrane"/>
    <property type="evidence" value="ECO:0007669"/>
    <property type="project" value="InterPro"/>
</dbReference>
<feature type="transmembrane region" description="Helical" evidence="1">
    <location>
        <begin position="197"/>
        <end position="216"/>
    </location>
</feature>
<dbReference type="InterPro" id="IPR009639">
    <property type="entry name" value="Pept_A24A_C_arc"/>
</dbReference>
<evidence type="ECO:0000259" key="2">
    <source>
        <dbReference type="Pfam" id="PF01478"/>
    </source>
</evidence>
<comment type="caution">
    <text evidence="4">The sequence shown here is derived from an EMBL/GenBank/DDBJ whole genome shotgun (WGS) entry which is preliminary data.</text>
</comment>
<organism evidence="4 5">
    <name type="scientific">Candidatus Iainarchaeum sp</name>
    <dbReference type="NCBI Taxonomy" id="3101447"/>
    <lineage>
        <taxon>Archaea</taxon>
        <taxon>Candidatus Iainarchaeota</taxon>
        <taxon>Candidatus Iainarchaeia</taxon>
        <taxon>Candidatus Iainarchaeales</taxon>
        <taxon>Candidatus Iainarchaeaceae</taxon>
        <taxon>Candidatus Iainarchaeum</taxon>
    </lineage>
</organism>
<feature type="transmembrane region" description="Helical" evidence="1">
    <location>
        <begin position="150"/>
        <end position="167"/>
    </location>
</feature>
<dbReference type="Gene3D" id="1.20.120.1220">
    <property type="match status" value="1"/>
</dbReference>
<feature type="transmembrane region" description="Helical" evidence="1">
    <location>
        <begin position="222"/>
        <end position="246"/>
    </location>
</feature>
<proteinExistence type="predicted"/>
<keyword evidence="1" id="KW-1133">Transmembrane helix</keyword>
<evidence type="ECO:0008006" key="6">
    <source>
        <dbReference type="Google" id="ProtNLM"/>
    </source>
</evidence>
<feature type="transmembrane region" description="Helical" evidence="1">
    <location>
        <begin position="55"/>
        <end position="78"/>
    </location>
</feature>
<feature type="domain" description="Prepilin type IV endopeptidase peptidase" evidence="2">
    <location>
        <begin position="9"/>
        <end position="125"/>
    </location>
</feature>
<dbReference type="Proteomes" id="UP000278031">
    <property type="component" value="Unassembled WGS sequence"/>
</dbReference>
<dbReference type="AlphaFoldDB" id="A0A497JLB1"/>
<accession>A0A497JLB1</accession>
<dbReference type="EMBL" id="QMWP01000009">
    <property type="protein sequence ID" value="RLG71124.1"/>
    <property type="molecule type" value="Genomic_DNA"/>
</dbReference>
<evidence type="ECO:0000313" key="4">
    <source>
        <dbReference type="EMBL" id="RLG71124.1"/>
    </source>
</evidence>
<evidence type="ECO:0000256" key="1">
    <source>
        <dbReference type="SAM" id="Phobius"/>
    </source>
</evidence>
<evidence type="ECO:0000313" key="5">
    <source>
        <dbReference type="Proteomes" id="UP000278031"/>
    </source>
</evidence>
<dbReference type="GO" id="GO:0004190">
    <property type="term" value="F:aspartic-type endopeptidase activity"/>
    <property type="evidence" value="ECO:0007669"/>
    <property type="project" value="InterPro"/>
</dbReference>
<gene>
    <name evidence="4" type="ORF">DRO04_00485</name>
</gene>
<name>A0A497JLB1_9ARCH</name>
<feature type="transmembrane region" description="Helical" evidence="1">
    <location>
        <begin position="31"/>
        <end position="49"/>
    </location>
</feature>
<protein>
    <recommendedName>
        <fullName evidence="6">Prepilin type IV endopeptidase peptidase domain-containing protein</fullName>
    </recommendedName>
</protein>
<keyword evidence="1" id="KW-0472">Membrane</keyword>
<sequence>MFPLLYFVLTLIVLSIATYTDFKERIIPDKLTYPAIFLGLFLHLLETLLLNNNSFFVALLHTIAAFIFAYILWLFGVWAGGDVKIFTAVIALTPTNFSFFNIFKFDLPFFIYFFIATVLLMAPYPLLLAAKRTIFNKKLRKDFISRIKTLPSMIPNILMLSIFAVALNLLFPFSLALLTSFLLFAFIFFFPTPAKAILTLVFAVFAMLSKKEIFFWQVLQTFFYLSLAFMLLKSVLIFFSISVKALHKKKKISELKDGDIPAKQLVLENNTYVWRSFSFADIIKYLRAKKFNRIQELLKPKNVVISTKAAGLTQEDIEKLKKLAKDSKIAEEIEIKESAPMAQAMLLAYILLQL</sequence>
<feature type="domain" description="Peptidase A24A-predicted C-terminal archaea" evidence="3">
    <location>
        <begin position="229"/>
        <end position="335"/>
    </location>
</feature>
<reference evidence="4 5" key="1">
    <citation type="submission" date="2018-06" db="EMBL/GenBank/DDBJ databases">
        <title>Extensive metabolic versatility and redundancy in microbially diverse, dynamic hydrothermal sediments.</title>
        <authorList>
            <person name="Dombrowski N."/>
            <person name="Teske A."/>
            <person name="Baker B.J."/>
        </authorList>
    </citation>
    <scope>NUCLEOTIDE SEQUENCE [LARGE SCALE GENOMIC DNA]</scope>
    <source>
        <strain evidence="4">B51_G17</strain>
    </source>
</reference>
<dbReference type="Pfam" id="PF06819">
    <property type="entry name" value="Arc_PepC"/>
    <property type="match status" value="1"/>
</dbReference>
<feature type="transmembrane region" description="Helical" evidence="1">
    <location>
        <begin position="6"/>
        <end position="22"/>
    </location>
</feature>
<evidence type="ECO:0000259" key="3">
    <source>
        <dbReference type="Pfam" id="PF06819"/>
    </source>
</evidence>